<feature type="region of interest" description="Disordered" evidence="6">
    <location>
        <begin position="689"/>
        <end position="715"/>
    </location>
</feature>
<dbReference type="InterPro" id="IPR011990">
    <property type="entry name" value="TPR-like_helical_dom_sf"/>
</dbReference>
<evidence type="ECO:0000256" key="4">
    <source>
        <dbReference type="ARBA" id="ARBA00023136"/>
    </source>
</evidence>
<dbReference type="GO" id="GO:0009279">
    <property type="term" value="C:cell outer membrane"/>
    <property type="evidence" value="ECO:0007669"/>
    <property type="project" value="UniProtKB-SubCell"/>
</dbReference>
<gene>
    <name evidence="9" type="ORF">HS960_09460</name>
</gene>
<feature type="domain" description="RagB/SusD" evidence="7">
    <location>
        <begin position="520"/>
        <end position="584"/>
    </location>
</feature>
<keyword evidence="5" id="KW-0998">Cell outer membrane</keyword>
<dbReference type="SUPFAM" id="SSF48452">
    <property type="entry name" value="TPR-like"/>
    <property type="match status" value="1"/>
</dbReference>
<dbReference type="PROSITE" id="PS51257">
    <property type="entry name" value="PROKAR_LIPOPROTEIN"/>
    <property type="match status" value="1"/>
</dbReference>
<dbReference type="InterPro" id="IPR033985">
    <property type="entry name" value="SusD-like_N"/>
</dbReference>
<dbReference type="InterPro" id="IPR012944">
    <property type="entry name" value="SusD_RagB_dom"/>
</dbReference>
<evidence type="ECO:0000256" key="5">
    <source>
        <dbReference type="ARBA" id="ARBA00023237"/>
    </source>
</evidence>
<proteinExistence type="inferred from homology"/>
<evidence type="ECO:0000256" key="3">
    <source>
        <dbReference type="ARBA" id="ARBA00022729"/>
    </source>
</evidence>
<accession>A0A7G5E1J2</accession>
<evidence type="ECO:0000256" key="6">
    <source>
        <dbReference type="SAM" id="MobiDB-lite"/>
    </source>
</evidence>
<protein>
    <submittedName>
        <fullName evidence="9">RagB/SusD family nutrient uptake outer membrane protein</fullName>
    </submittedName>
</protein>
<evidence type="ECO:0000256" key="2">
    <source>
        <dbReference type="ARBA" id="ARBA00006275"/>
    </source>
</evidence>
<evidence type="ECO:0000259" key="8">
    <source>
        <dbReference type="Pfam" id="PF14322"/>
    </source>
</evidence>
<keyword evidence="4" id="KW-0472">Membrane</keyword>
<name>A0A7G5E1J2_9SPHI</name>
<comment type="subcellular location">
    <subcellularLocation>
        <location evidence="1">Cell outer membrane</location>
    </subcellularLocation>
</comment>
<dbReference type="EMBL" id="CP058555">
    <property type="protein sequence ID" value="QMV67867.1"/>
    <property type="molecule type" value="Genomic_DNA"/>
</dbReference>
<evidence type="ECO:0000313" key="10">
    <source>
        <dbReference type="Proteomes" id="UP000515450"/>
    </source>
</evidence>
<sequence>MRLEKNTIKKGALWALTILSTGIGLSSCKDFLKEEMVSTITQNYFESEKGLDELVVANYNILRFKYGFMEGPFLFETGNDIVEPLDNAWATFSPAVWSPSGAAGEYANNLIGYYQTQLLGAYPIINDCNKAIEIITERAPGKYANDAAYANQKLSELYFLRAYAYYLLVTQLGDVPFPLKSNNSLPANFYLPKTNSATIYAKLISDLRFAEQHLPIAIQTQRGRITRNAAQHFLAKLYLQRHQAAAFKSYRNADGTVDPTSPNAYQGLLYKGEGIADLDSTIYYSSQVINSGISLASNYWDLFTIEKGNWANETNPEIILQASYGNNLDNGRYGMRTNAAFTADYRNAAWNIPSWTWSYGLLKGQGFLPSDWGYDVFTDKINDSRFEKSFQLEYQSASFDNASQSDGPGLAYTDAKNASLAWQANEADFFNANIKPNYTRPSWKGRNAQAGQRKIGTADLGLVFLENSKETAIDINEALAQPYVLYPRWIKDNGKYYYRKTGADRYSGNAGLLLNRKVRPSSRKFIDPNRSTVDNHFGTRDVAIFRLAETLLIRAEAYGRKGDYANAIADINKLRNRAAYKAGENRAEVLARLYPGAESLGAEERSYPYSSATATFDKISVDASYWDGSSAKSKAEQYPSEANTELKRFVHFIYNEYSREFNTEQVLYEGIHHAGIQLERMLHHAQLASSRNAGWPKSDNPSGVNGQDGNGKGTFSATHTFKPFPQSYISMLTDKDGVLLDETARRAYQNPGY</sequence>
<dbReference type="Gene3D" id="1.25.40.390">
    <property type="match status" value="1"/>
</dbReference>
<keyword evidence="10" id="KW-1185">Reference proteome</keyword>
<organism evidence="9 10">
    <name type="scientific">Sphingobacterium paramultivorum</name>
    <dbReference type="NCBI Taxonomy" id="2886510"/>
    <lineage>
        <taxon>Bacteria</taxon>
        <taxon>Pseudomonadati</taxon>
        <taxon>Bacteroidota</taxon>
        <taxon>Sphingobacteriia</taxon>
        <taxon>Sphingobacteriales</taxon>
        <taxon>Sphingobacteriaceae</taxon>
        <taxon>Sphingobacterium</taxon>
    </lineage>
</organism>
<dbReference type="Proteomes" id="UP000515450">
    <property type="component" value="Chromosome"/>
</dbReference>
<dbReference type="RefSeq" id="WP_182332310.1">
    <property type="nucleotide sequence ID" value="NZ_CP058555.1"/>
</dbReference>
<keyword evidence="3" id="KW-0732">Signal</keyword>
<evidence type="ECO:0000313" key="9">
    <source>
        <dbReference type="EMBL" id="QMV67867.1"/>
    </source>
</evidence>
<feature type="domain" description="SusD-like N-terminal" evidence="8">
    <location>
        <begin position="111"/>
        <end position="239"/>
    </location>
</feature>
<evidence type="ECO:0000256" key="1">
    <source>
        <dbReference type="ARBA" id="ARBA00004442"/>
    </source>
</evidence>
<dbReference type="AlphaFoldDB" id="A0A7G5E1J2"/>
<dbReference type="Pfam" id="PF14322">
    <property type="entry name" value="SusD-like_3"/>
    <property type="match status" value="1"/>
</dbReference>
<dbReference type="Pfam" id="PF07980">
    <property type="entry name" value="SusD_RagB"/>
    <property type="match status" value="1"/>
</dbReference>
<evidence type="ECO:0000259" key="7">
    <source>
        <dbReference type="Pfam" id="PF07980"/>
    </source>
</evidence>
<comment type="similarity">
    <text evidence="2">Belongs to the SusD family.</text>
</comment>
<reference evidence="9 10" key="1">
    <citation type="journal article" date="2020" name="G3 (Bethesda)">
        <title>CeMbio - The Caenorhabditis elegans Microbiome Resource.</title>
        <authorList>
            <person name="Dirksen P."/>
            <person name="Assie A."/>
            <person name="Zimmermann J."/>
            <person name="Zhang F."/>
            <person name="Tietje A.M."/>
            <person name="Marsh S.A."/>
            <person name="Felix M.A."/>
            <person name="Shapira M."/>
            <person name="Kaleta C."/>
            <person name="Schulenburg H."/>
            <person name="Samuel B."/>
        </authorList>
    </citation>
    <scope>NUCLEOTIDE SEQUENCE [LARGE SCALE GENOMIC DNA]</scope>
    <source>
        <strain evidence="9 10">BIGb0170</strain>
    </source>
</reference>